<reference evidence="2" key="1">
    <citation type="submission" date="2019-06" db="EMBL/GenBank/DDBJ databases">
        <authorList>
            <person name="Zheng W."/>
        </authorList>
    </citation>
    <scope>NUCLEOTIDE SEQUENCE</scope>
    <source>
        <strain evidence="2">QDHG01</strain>
    </source>
</reference>
<organism evidence="2 3">
    <name type="scientific">Halteria grandinella</name>
    <dbReference type="NCBI Taxonomy" id="5974"/>
    <lineage>
        <taxon>Eukaryota</taxon>
        <taxon>Sar</taxon>
        <taxon>Alveolata</taxon>
        <taxon>Ciliophora</taxon>
        <taxon>Intramacronucleata</taxon>
        <taxon>Spirotrichea</taxon>
        <taxon>Stichotrichia</taxon>
        <taxon>Sporadotrichida</taxon>
        <taxon>Halteriidae</taxon>
        <taxon>Halteria</taxon>
    </lineage>
</organism>
<sequence>MRTTTLFAATILIGVATAQADFVIPNNIVARGRVADLNAPTSVYNQWRFGAVESKFAWDIPTGCLSESYYNNSDVSLHQVYCKGAINSYGLDKKCTTVKTSINATVLINGLKTMFSVYEGTVSDPFIRANPEKFELYRTPTEDEWVWIRKSDKQMVYWQRWRADVKRIIVLYYGEFDSQGMPINSGFAASNEAASYYDFKVWRCAK</sequence>
<keyword evidence="1" id="KW-0732">Signal</keyword>
<accession>A0A8J8NK71</accession>
<feature type="chain" id="PRO_5035189616" evidence="1">
    <location>
        <begin position="21"/>
        <end position="206"/>
    </location>
</feature>
<dbReference type="Proteomes" id="UP000785679">
    <property type="component" value="Unassembled WGS sequence"/>
</dbReference>
<protein>
    <submittedName>
        <fullName evidence="2">Uncharacterized protein</fullName>
    </submittedName>
</protein>
<dbReference type="AlphaFoldDB" id="A0A8J8NK71"/>
<gene>
    <name evidence="2" type="ORF">FGO68_gene1233</name>
</gene>
<name>A0A8J8NK71_HALGN</name>
<evidence type="ECO:0000256" key="1">
    <source>
        <dbReference type="SAM" id="SignalP"/>
    </source>
</evidence>
<evidence type="ECO:0000313" key="2">
    <source>
        <dbReference type="EMBL" id="TNV76288.1"/>
    </source>
</evidence>
<proteinExistence type="predicted"/>
<keyword evidence="3" id="KW-1185">Reference proteome</keyword>
<comment type="caution">
    <text evidence="2">The sequence shown here is derived from an EMBL/GenBank/DDBJ whole genome shotgun (WGS) entry which is preliminary data.</text>
</comment>
<evidence type="ECO:0000313" key="3">
    <source>
        <dbReference type="Proteomes" id="UP000785679"/>
    </source>
</evidence>
<dbReference type="EMBL" id="RRYP01013859">
    <property type="protein sequence ID" value="TNV76288.1"/>
    <property type="molecule type" value="Genomic_DNA"/>
</dbReference>
<feature type="signal peptide" evidence="1">
    <location>
        <begin position="1"/>
        <end position="20"/>
    </location>
</feature>